<accession>A0A6A5QGE5</accession>
<dbReference type="OrthoDB" id="62952at2759"/>
<feature type="transmembrane region" description="Helical" evidence="1">
    <location>
        <begin position="36"/>
        <end position="59"/>
    </location>
</feature>
<proteinExistence type="predicted"/>
<dbReference type="AlphaFoldDB" id="A0A6A5QGE5"/>
<evidence type="ECO:0000313" key="2">
    <source>
        <dbReference type="EMBL" id="KAF1914573.1"/>
    </source>
</evidence>
<keyword evidence="1" id="KW-1133">Transmembrane helix</keyword>
<evidence type="ECO:0000313" key="3">
    <source>
        <dbReference type="Proteomes" id="UP000800096"/>
    </source>
</evidence>
<organism evidence="2 3">
    <name type="scientific">Ampelomyces quisqualis</name>
    <name type="common">Powdery mildew agent</name>
    <dbReference type="NCBI Taxonomy" id="50730"/>
    <lineage>
        <taxon>Eukaryota</taxon>
        <taxon>Fungi</taxon>
        <taxon>Dikarya</taxon>
        <taxon>Ascomycota</taxon>
        <taxon>Pezizomycotina</taxon>
        <taxon>Dothideomycetes</taxon>
        <taxon>Pleosporomycetidae</taxon>
        <taxon>Pleosporales</taxon>
        <taxon>Pleosporineae</taxon>
        <taxon>Phaeosphaeriaceae</taxon>
        <taxon>Ampelomyces</taxon>
    </lineage>
</organism>
<dbReference type="Proteomes" id="UP000800096">
    <property type="component" value="Unassembled WGS sequence"/>
</dbReference>
<dbReference type="PANTHER" id="PTHR42085:SF1">
    <property type="entry name" value="F-BOX DOMAIN-CONTAINING PROTEIN"/>
    <property type="match status" value="1"/>
</dbReference>
<gene>
    <name evidence="2" type="ORF">BDU57DRAFT_453951</name>
</gene>
<keyword evidence="1" id="KW-0812">Transmembrane</keyword>
<keyword evidence="3" id="KW-1185">Reference proteome</keyword>
<dbReference type="PANTHER" id="PTHR42085">
    <property type="entry name" value="F-BOX DOMAIN-CONTAINING PROTEIN"/>
    <property type="match status" value="1"/>
</dbReference>
<reference evidence="2" key="1">
    <citation type="journal article" date="2020" name="Stud. Mycol.">
        <title>101 Dothideomycetes genomes: a test case for predicting lifestyles and emergence of pathogens.</title>
        <authorList>
            <person name="Haridas S."/>
            <person name="Albert R."/>
            <person name="Binder M."/>
            <person name="Bloem J."/>
            <person name="Labutti K."/>
            <person name="Salamov A."/>
            <person name="Andreopoulos B."/>
            <person name="Baker S."/>
            <person name="Barry K."/>
            <person name="Bills G."/>
            <person name="Bluhm B."/>
            <person name="Cannon C."/>
            <person name="Castanera R."/>
            <person name="Culley D."/>
            <person name="Daum C."/>
            <person name="Ezra D."/>
            <person name="Gonzalez J."/>
            <person name="Henrissat B."/>
            <person name="Kuo A."/>
            <person name="Liang C."/>
            <person name="Lipzen A."/>
            <person name="Lutzoni F."/>
            <person name="Magnuson J."/>
            <person name="Mondo S."/>
            <person name="Nolan M."/>
            <person name="Ohm R."/>
            <person name="Pangilinan J."/>
            <person name="Park H.-J."/>
            <person name="Ramirez L."/>
            <person name="Alfaro M."/>
            <person name="Sun H."/>
            <person name="Tritt A."/>
            <person name="Yoshinaga Y."/>
            <person name="Zwiers L.-H."/>
            <person name="Turgeon B."/>
            <person name="Goodwin S."/>
            <person name="Spatafora J."/>
            <person name="Crous P."/>
            <person name="Grigoriev I."/>
        </authorList>
    </citation>
    <scope>NUCLEOTIDE SEQUENCE</scope>
    <source>
        <strain evidence="2">HMLAC05119</strain>
    </source>
</reference>
<dbReference type="EMBL" id="ML979137">
    <property type="protein sequence ID" value="KAF1914573.1"/>
    <property type="molecule type" value="Genomic_DNA"/>
</dbReference>
<evidence type="ECO:0000256" key="1">
    <source>
        <dbReference type="SAM" id="Phobius"/>
    </source>
</evidence>
<dbReference type="InterPro" id="IPR038883">
    <property type="entry name" value="AN11006-like"/>
</dbReference>
<name>A0A6A5QGE5_AMPQU</name>
<keyword evidence="1" id="KW-0472">Membrane</keyword>
<protein>
    <submittedName>
        <fullName evidence="2">Uncharacterized protein</fullName>
    </submittedName>
</protein>
<sequence length="326" mass="36421">MDQTLQADHYPIKTESVTAVAEVWAASWTSLAPNSLSFGVATLLTVAALIVPILLWAVMKFKKMQAKSKTPFPFLELPQELRDIVYEHILEEPSYPQPPKCPKHASAMNWMLPGRWSSTSSASPQPKPSNWLLLANKQIYKEYMDLLTKRKTFHLTISPTNYQNPTSSPHALWKIAPSTLKQIRSAHLQLITTPAMLGVPDPRNMASAEWDLARQIRMQLLSLSSASTLTLDAKAIGDPLWNPLWIWFHACQSFKHMGTSASDLGAVGPRLERITFSLDTWSPGENFLARDPSRGAGPGSELTVREFCARLYQQCGICTPDDEHRG</sequence>